<dbReference type="PANTHER" id="PTHR24198">
    <property type="entry name" value="ANKYRIN REPEAT AND PROTEIN KINASE DOMAIN-CONTAINING PROTEIN"/>
    <property type="match status" value="1"/>
</dbReference>
<accession>A0ABW8D363</accession>
<name>A0ABW8D363_9GAMM</name>
<evidence type="ECO:0000313" key="5">
    <source>
        <dbReference type="Proteomes" id="UP001615550"/>
    </source>
</evidence>
<dbReference type="Gene3D" id="1.25.40.20">
    <property type="entry name" value="Ankyrin repeat-containing domain"/>
    <property type="match status" value="1"/>
</dbReference>
<evidence type="ECO:0000256" key="2">
    <source>
        <dbReference type="ARBA" id="ARBA00023043"/>
    </source>
</evidence>
<dbReference type="Pfam" id="PF12796">
    <property type="entry name" value="Ank_2"/>
    <property type="match status" value="2"/>
</dbReference>
<dbReference type="SMART" id="SM00248">
    <property type="entry name" value="ANK"/>
    <property type="match status" value="5"/>
</dbReference>
<keyword evidence="1" id="KW-0677">Repeat</keyword>
<evidence type="ECO:0000313" key="4">
    <source>
        <dbReference type="EMBL" id="MFJ1267132.1"/>
    </source>
</evidence>
<reference evidence="4 5" key="1">
    <citation type="submission" date="2024-08" db="EMBL/GenBank/DDBJ databases">
        <title>Draft Genome Sequence of Legionella lytica strain DSB2004, Isolated From a Fire Sprinkler System.</title>
        <authorList>
            <person name="Everhart A.D."/>
            <person name="Kidane D.T."/>
            <person name="Farone A.L."/>
            <person name="Farone M.B."/>
        </authorList>
    </citation>
    <scope>NUCLEOTIDE SEQUENCE [LARGE SCALE GENOMIC DNA]</scope>
    <source>
        <strain evidence="4 5">DSB2004</strain>
    </source>
</reference>
<evidence type="ECO:0000256" key="1">
    <source>
        <dbReference type="ARBA" id="ARBA00022737"/>
    </source>
</evidence>
<dbReference type="InterPro" id="IPR036770">
    <property type="entry name" value="Ankyrin_rpt-contain_sf"/>
</dbReference>
<sequence>MKESTNPLYRLLNEKQQAFMKGFRVQSKNSLDYGPYHMLDFAVTRNKVRTALGEFTPVDAHISIYEEDKREVGHSAFHLTANLENNVGDEYCAHIYYSQSGDYIFHSFRDGQNKFYELKAVEGLLSFDKNNIQQFLSTLKELQREYHNKYSTLVNTANNLSKSLESNVPNKKTLERYKDSVSDLIQFINSGTFFNQDHLASIKIHEDLLEEAQLKINSLHTAARNKAVPVIKETPVQEPSLPAASKSVETESTSRKIDELNKKIVALSQKRKSRTPSLILQENDLYKQKLTLLQKSDSSSSKKSAKKTNHQDTDNEFMMTLNKVTELQEEINRCILDILKDNKRYSADTKALHSLISSCSIKTNVVLQTVVECNRGATFEYLVAQRKDIDVNAVSASNASMLEIAYKKHHFEMFKQLLQNKASPDVICSNKNSLLYCACEEGRFKEMELLLEAGANPLLMNADGFNPFGALVFKQPQIDLLALFLRHAPDALNQKQGKKNQKRSPLASACEAQWDAGVSFFLDHSADSNIKGDDGLTALGVCVANNNLKLFKMILEKSKISLTESLHNALDTAVFLKQKKDQNTEPFIEEIRRYNDTRQLETQVPEFMDAASRIGKMEQSKAPNSLYSFFQSMSKYNKILDNESLFSLSKQ</sequence>
<feature type="region of interest" description="Disordered" evidence="3">
    <location>
        <begin position="295"/>
        <end position="314"/>
    </location>
</feature>
<dbReference type="Proteomes" id="UP001615550">
    <property type="component" value="Unassembled WGS sequence"/>
</dbReference>
<dbReference type="RefSeq" id="WP_400185670.1">
    <property type="nucleotide sequence ID" value="NZ_JBGORX010000001.1"/>
</dbReference>
<keyword evidence="2" id="KW-0040">ANK repeat</keyword>
<dbReference type="EMBL" id="JBGORX010000001">
    <property type="protein sequence ID" value="MFJ1267132.1"/>
    <property type="molecule type" value="Genomic_DNA"/>
</dbReference>
<protein>
    <submittedName>
        <fullName evidence="4">Ankyrin repeat domain-containing protein</fullName>
    </submittedName>
</protein>
<dbReference type="PANTHER" id="PTHR24198:SF165">
    <property type="entry name" value="ANKYRIN REPEAT-CONTAINING PROTEIN-RELATED"/>
    <property type="match status" value="1"/>
</dbReference>
<comment type="caution">
    <text evidence="4">The sequence shown here is derived from an EMBL/GenBank/DDBJ whole genome shotgun (WGS) entry which is preliminary data.</text>
</comment>
<proteinExistence type="predicted"/>
<keyword evidence="5" id="KW-1185">Reference proteome</keyword>
<dbReference type="InterPro" id="IPR002110">
    <property type="entry name" value="Ankyrin_rpt"/>
</dbReference>
<evidence type="ECO:0000256" key="3">
    <source>
        <dbReference type="SAM" id="MobiDB-lite"/>
    </source>
</evidence>
<gene>
    <name evidence="4" type="ORF">ACD661_01015</name>
</gene>
<dbReference type="SUPFAM" id="SSF48403">
    <property type="entry name" value="Ankyrin repeat"/>
    <property type="match status" value="1"/>
</dbReference>
<organism evidence="4 5">
    <name type="scientific">Legionella lytica</name>
    <dbReference type="NCBI Taxonomy" id="96232"/>
    <lineage>
        <taxon>Bacteria</taxon>
        <taxon>Pseudomonadati</taxon>
        <taxon>Pseudomonadota</taxon>
        <taxon>Gammaproteobacteria</taxon>
        <taxon>Legionellales</taxon>
        <taxon>Legionellaceae</taxon>
        <taxon>Legionella</taxon>
    </lineage>
</organism>